<comment type="caution">
    <text evidence="6">The sequence shown here is derived from an EMBL/GenBank/DDBJ whole genome shotgun (WGS) entry which is preliminary data.</text>
</comment>
<name>A0A7J6D7C7_9TELE</name>
<feature type="domain" description="MADF" evidence="3">
    <location>
        <begin position="1"/>
        <end position="53"/>
    </location>
</feature>
<dbReference type="PROSITE" id="PS51029">
    <property type="entry name" value="MADF"/>
    <property type="match status" value="1"/>
</dbReference>
<evidence type="ECO:0000259" key="5">
    <source>
        <dbReference type="PROSITE" id="PS51231"/>
    </source>
</evidence>
<dbReference type="Pfam" id="PF02944">
    <property type="entry name" value="BESS"/>
    <property type="match status" value="1"/>
</dbReference>
<feature type="domain" description="BESS" evidence="4">
    <location>
        <begin position="167"/>
        <end position="206"/>
    </location>
</feature>
<evidence type="ECO:0000313" key="7">
    <source>
        <dbReference type="Proteomes" id="UP000579812"/>
    </source>
</evidence>
<evidence type="ECO:0000259" key="4">
    <source>
        <dbReference type="PROSITE" id="PS51031"/>
    </source>
</evidence>
<dbReference type="PROSITE" id="PS51031">
    <property type="entry name" value="BESS"/>
    <property type="match status" value="1"/>
</dbReference>
<feature type="compositionally biased region" description="Basic and acidic residues" evidence="2">
    <location>
        <begin position="62"/>
        <end position="72"/>
    </location>
</feature>
<dbReference type="Proteomes" id="UP000579812">
    <property type="component" value="Unassembled WGS sequence"/>
</dbReference>
<feature type="region of interest" description="Disordered" evidence="2">
    <location>
        <begin position="53"/>
        <end position="136"/>
    </location>
</feature>
<keyword evidence="7" id="KW-1185">Reference proteome</keyword>
<dbReference type="InterPro" id="IPR004210">
    <property type="entry name" value="BESS_motif"/>
</dbReference>
<accession>A0A7J6D7C7</accession>
<evidence type="ECO:0008006" key="8">
    <source>
        <dbReference type="Google" id="ProtNLM"/>
    </source>
</evidence>
<dbReference type="InterPro" id="IPR039353">
    <property type="entry name" value="TF_Adf1"/>
</dbReference>
<evidence type="ECO:0000256" key="2">
    <source>
        <dbReference type="SAM" id="MobiDB-lite"/>
    </source>
</evidence>
<evidence type="ECO:0000259" key="3">
    <source>
        <dbReference type="PROSITE" id="PS51029"/>
    </source>
</evidence>
<feature type="compositionally biased region" description="Basic and acidic residues" evidence="2">
    <location>
        <begin position="93"/>
        <end position="111"/>
    </location>
</feature>
<dbReference type="EMBL" id="JAAMOB010000003">
    <property type="protein sequence ID" value="KAF4115081.1"/>
    <property type="molecule type" value="Genomic_DNA"/>
</dbReference>
<dbReference type="PANTHER" id="PTHR12243">
    <property type="entry name" value="MADF DOMAIN TRANSCRIPTION FACTOR"/>
    <property type="match status" value="1"/>
</dbReference>
<dbReference type="InterPro" id="IPR006578">
    <property type="entry name" value="MADF-dom"/>
</dbReference>
<evidence type="ECO:0000256" key="1">
    <source>
        <dbReference type="PROSITE-ProRule" id="PRU00371"/>
    </source>
</evidence>
<keyword evidence="1" id="KW-0539">Nucleus</keyword>
<dbReference type="InterPro" id="IPR014767">
    <property type="entry name" value="DAD_dom"/>
</dbReference>
<dbReference type="GO" id="GO:0003677">
    <property type="term" value="F:DNA binding"/>
    <property type="evidence" value="ECO:0007669"/>
    <property type="project" value="InterPro"/>
</dbReference>
<proteinExistence type="predicted"/>
<organism evidence="6 7">
    <name type="scientific">Onychostoma macrolepis</name>
    <dbReference type="NCBI Taxonomy" id="369639"/>
    <lineage>
        <taxon>Eukaryota</taxon>
        <taxon>Metazoa</taxon>
        <taxon>Chordata</taxon>
        <taxon>Craniata</taxon>
        <taxon>Vertebrata</taxon>
        <taxon>Euteleostomi</taxon>
        <taxon>Actinopterygii</taxon>
        <taxon>Neopterygii</taxon>
        <taxon>Teleostei</taxon>
        <taxon>Ostariophysi</taxon>
        <taxon>Cypriniformes</taxon>
        <taxon>Cyprinidae</taxon>
        <taxon>Acrossocheilinae</taxon>
        <taxon>Onychostoma</taxon>
    </lineage>
</organism>
<dbReference type="PANTHER" id="PTHR12243:SF67">
    <property type="entry name" value="COREPRESSOR OF PANGOLIN, ISOFORM A-RELATED"/>
    <property type="match status" value="1"/>
</dbReference>
<evidence type="ECO:0000313" key="6">
    <source>
        <dbReference type="EMBL" id="KAF4115081.1"/>
    </source>
</evidence>
<dbReference type="Pfam" id="PF10545">
    <property type="entry name" value="MADF_DNA_bdg"/>
    <property type="match status" value="1"/>
</dbReference>
<dbReference type="AlphaFoldDB" id="A0A7J6D7C7"/>
<protein>
    <recommendedName>
        <fullName evidence="8">BESS domain-containing protein</fullName>
    </recommendedName>
</protein>
<feature type="domain" description="DAD" evidence="5">
    <location>
        <begin position="102"/>
        <end position="139"/>
    </location>
</feature>
<gene>
    <name evidence="6" type="ORF">G5714_002570</name>
</gene>
<sequence length="219" mass="25711">MCLDECRKKWRDLRDVYVREKREEKKKKSGAAATQKRPWRYYHIMSFLLPFISSRPTSGNMEEERGEGRKDEEDIADVSTEERHDQEMQGGKDMAERHRVESSAEESRMDSLVEDMTGEEGRKRQSTDFTQSRQRRRRVEAASLSCFERKIVEAIESSNHPTPDGSEDPDMQFLQSLLPALKRLDPRSRELTKLKIHQLIFEPSLTVSFDLRLHILLKL</sequence>
<dbReference type="GO" id="GO:0005634">
    <property type="term" value="C:nucleus"/>
    <property type="evidence" value="ECO:0007669"/>
    <property type="project" value="UniProtKB-SubCell"/>
</dbReference>
<reference evidence="6 7" key="1">
    <citation type="submission" date="2020-04" db="EMBL/GenBank/DDBJ databases">
        <title>Chromosome-level genome assembly of a cyprinid fish Onychostoma macrolepis by integration of Nanopore Sequencing, Bionano and Hi-C technology.</title>
        <authorList>
            <person name="Wang D."/>
        </authorList>
    </citation>
    <scope>NUCLEOTIDE SEQUENCE [LARGE SCALE GENOMIC DNA]</scope>
    <source>
        <strain evidence="6">SWU-2019</strain>
        <tissue evidence="6">Muscle</tissue>
    </source>
</reference>
<comment type="subcellular location">
    <subcellularLocation>
        <location evidence="1">Nucleus</location>
    </subcellularLocation>
</comment>
<dbReference type="PROSITE" id="PS51231">
    <property type="entry name" value="DAD"/>
    <property type="match status" value="1"/>
</dbReference>